<accession>A0A1G7RVE3</accession>
<gene>
    <name evidence="1" type="ORF">SAMN04487901_10197</name>
</gene>
<sequence>MVFVVPILFPIQIFAIQHNIFVSQENSIIGDLISYPMEIDSAIPVSRKDTLVARNQKESTEKKQDEVANCSMKEHLKKFYREYCNAILIDSVYFSDRADSLVAKHCTKEFYEKVKDEFITGVGYDFMTADYGITNESFDKISIVELDSSSYKVQYQTEGVDVSMKPIIVTAKFIVKLKGSLIEDVVRIEE</sequence>
<name>A0A1G7RVE3_9BACT</name>
<keyword evidence="2" id="KW-1185">Reference proteome</keyword>
<evidence type="ECO:0008006" key="3">
    <source>
        <dbReference type="Google" id="ProtNLM"/>
    </source>
</evidence>
<evidence type="ECO:0000313" key="2">
    <source>
        <dbReference type="Proteomes" id="UP000198779"/>
    </source>
</evidence>
<dbReference type="EMBL" id="FNCQ01000001">
    <property type="protein sequence ID" value="SDG14179.1"/>
    <property type="molecule type" value="Genomic_DNA"/>
</dbReference>
<reference evidence="2" key="1">
    <citation type="submission" date="2016-10" db="EMBL/GenBank/DDBJ databases">
        <authorList>
            <person name="Varghese N."/>
            <person name="Submissions S."/>
        </authorList>
    </citation>
    <scope>NUCLEOTIDE SEQUENCE [LARGE SCALE GENOMIC DNA]</scope>
    <source>
        <strain evidence="2">BP1-148</strain>
    </source>
</reference>
<dbReference type="Gene3D" id="3.10.450.50">
    <property type="match status" value="1"/>
</dbReference>
<protein>
    <recommendedName>
        <fullName evidence="3">DUF3828 domain-containing protein</fullName>
    </recommendedName>
</protein>
<dbReference type="AlphaFoldDB" id="A0A1G7RVE3"/>
<evidence type="ECO:0000313" key="1">
    <source>
        <dbReference type="EMBL" id="SDG14179.1"/>
    </source>
</evidence>
<organism evidence="1 2">
    <name type="scientific">Prevotella communis</name>
    <dbReference type="NCBI Taxonomy" id="2913614"/>
    <lineage>
        <taxon>Bacteria</taxon>
        <taxon>Pseudomonadati</taxon>
        <taxon>Bacteroidota</taxon>
        <taxon>Bacteroidia</taxon>
        <taxon>Bacteroidales</taxon>
        <taxon>Prevotellaceae</taxon>
        <taxon>Prevotella</taxon>
    </lineage>
</organism>
<dbReference type="Proteomes" id="UP000198779">
    <property type="component" value="Unassembled WGS sequence"/>
</dbReference>
<proteinExistence type="predicted"/>